<name>A0A3S9SYY3_9FIRM</name>
<dbReference type="Proteomes" id="UP000267250">
    <property type="component" value="Chromosome"/>
</dbReference>
<evidence type="ECO:0000256" key="2">
    <source>
        <dbReference type="ARBA" id="ARBA00022741"/>
    </source>
</evidence>
<protein>
    <submittedName>
        <fullName evidence="5">Macrolide ABC transporter ATP-binding protein</fullName>
    </submittedName>
</protein>
<reference evidence="5 6" key="1">
    <citation type="submission" date="2016-07" db="EMBL/GenBank/DDBJ databases">
        <title>Genome and transcriptome analysis of iron-reducing fermentative bacteria Anoxybacter fermentans.</title>
        <authorList>
            <person name="Zeng X."/>
            <person name="Shao Z."/>
        </authorList>
    </citation>
    <scope>NUCLEOTIDE SEQUENCE [LARGE SCALE GENOMIC DNA]</scope>
    <source>
        <strain evidence="5 6">DY22613</strain>
    </source>
</reference>
<dbReference type="PROSITE" id="PS00211">
    <property type="entry name" value="ABC_TRANSPORTER_1"/>
    <property type="match status" value="1"/>
</dbReference>
<proteinExistence type="predicted"/>
<gene>
    <name evidence="5" type="ORF">BBF96_09230</name>
</gene>
<dbReference type="GO" id="GO:0098796">
    <property type="term" value="C:membrane protein complex"/>
    <property type="evidence" value="ECO:0007669"/>
    <property type="project" value="UniProtKB-ARBA"/>
</dbReference>
<dbReference type="InterPro" id="IPR003439">
    <property type="entry name" value="ABC_transporter-like_ATP-bd"/>
</dbReference>
<dbReference type="RefSeq" id="WP_127016893.1">
    <property type="nucleotide sequence ID" value="NZ_CP016379.1"/>
</dbReference>
<dbReference type="PANTHER" id="PTHR24220">
    <property type="entry name" value="IMPORT ATP-BINDING PROTEIN"/>
    <property type="match status" value="1"/>
</dbReference>
<dbReference type="GO" id="GO:0005886">
    <property type="term" value="C:plasma membrane"/>
    <property type="evidence" value="ECO:0007669"/>
    <property type="project" value="TreeGrafter"/>
</dbReference>
<dbReference type="GO" id="GO:0005524">
    <property type="term" value="F:ATP binding"/>
    <property type="evidence" value="ECO:0007669"/>
    <property type="project" value="UniProtKB-KW"/>
</dbReference>
<dbReference type="InterPro" id="IPR003593">
    <property type="entry name" value="AAA+_ATPase"/>
</dbReference>
<dbReference type="KEGG" id="aft:BBF96_09230"/>
<keyword evidence="1" id="KW-0813">Transport</keyword>
<dbReference type="GO" id="GO:0016887">
    <property type="term" value="F:ATP hydrolysis activity"/>
    <property type="evidence" value="ECO:0007669"/>
    <property type="project" value="InterPro"/>
</dbReference>
<evidence type="ECO:0000259" key="4">
    <source>
        <dbReference type="PROSITE" id="PS50893"/>
    </source>
</evidence>
<keyword evidence="6" id="KW-1185">Reference proteome</keyword>
<dbReference type="PANTHER" id="PTHR24220:SF86">
    <property type="entry name" value="ABC TRANSPORTER ABCH.1"/>
    <property type="match status" value="1"/>
</dbReference>
<evidence type="ECO:0000256" key="3">
    <source>
        <dbReference type="ARBA" id="ARBA00022840"/>
    </source>
</evidence>
<keyword evidence="2" id="KW-0547">Nucleotide-binding</keyword>
<organism evidence="5 6">
    <name type="scientific">Anoxybacter fermentans</name>
    <dbReference type="NCBI Taxonomy" id="1323375"/>
    <lineage>
        <taxon>Bacteria</taxon>
        <taxon>Bacillati</taxon>
        <taxon>Bacillota</taxon>
        <taxon>Clostridia</taxon>
        <taxon>Halanaerobiales</taxon>
        <taxon>Anoxybacter</taxon>
    </lineage>
</organism>
<dbReference type="SUPFAM" id="SSF52540">
    <property type="entry name" value="P-loop containing nucleoside triphosphate hydrolases"/>
    <property type="match status" value="1"/>
</dbReference>
<dbReference type="CDD" id="cd03255">
    <property type="entry name" value="ABC_MJ0796_LolCDE_FtsE"/>
    <property type="match status" value="1"/>
</dbReference>
<dbReference type="OrthoDB" id="9810992at2"/>
<dbReference type="Pfam" id="PF00005">
    <property type="entry name" value="ABC_tran"/>
    <property type="match status" value="1"/>
</dbReference>
<evidence type="ECO:0000313" key="6">
    <source>
        <dbReference type="Proteomes" id="UP000267250"/>
    </source>
</evidence>
<evidence type="ECO:0000256" key="1">
    <source>
        <dbReference type="ARBA" id="ARBA00022448"/>
    </source>
</evidence>
<feature type="domain" description="ABC transporter" evidence="4">
    <location>
        <begin position="2"/>
        <end position="241"/>
    </location>
</feature>
<dbReference type="InterPro" id="IPR027417">
    <property type="entry name" value="P-loop_NTPase"/>
</dbReference>
<dbReference type="EMBL" id="CP016379">
    <property type="protein sequence ID" value="AZR73553.1"/>
    <property type="molecule type" value="Genomic_DNA"/>
</dbReference>
<evidence type="ECO:0000313" key="5">
    <source>
        <dbReference type="EMBL" id="AZR73553.1"/>
    </source>
</evidence>
<dbReference type="SMART" id="SM00382">
    <property type="entry name" value="AAA"/>
    <property type="match status" value="1"/>
</dbReference>
<dbReference type="InterPro" id="IPR015854">
    <property type="entry name" value="ABC_transpr_LolD-like"/>
</dbReference>
<dbReference type="Gene3D" id="3.40.50.300">
    <property type="entry name" value="P-loop containing nucleotide triphosphate hydrolases"/>
    <property type="match status" value="1"/>
</dbReference>
<dbReference type="PROSITE" id="PS50893">
    <property type="entry name" value="ABC_TRANSPORTER_2"/>
    <property type="match status" value="1"/>
</dbReference>
<dbReference type="InterPro" id="IPR017871">
    <property type="entry name" value="ABC_transporter-like_CS"/>
</dbReference>
<keyword evidence="3 5" id="KW-0067">ATP-binding</keyword>
<dbReference type="FunFam" id="3.40.50.300:FF:000032">
    <property type="entry name" value="Export ABC transporter ATP-binding protein"/>
    <property type="match status" value="1"/>
</dbReference>
<sequence>MIKLKGVKKIYEMGEVEVHALRGIDLTIERGEFVSVMGPSGSGKSTLLHILGGVDLPTEGEYLIEDVDITELTDGELSRIRNQHFGFVFQSYNLFPELTALENVMVPLMYARVGLKERKERAIELLKSLDMGHRLNHYPSQLSGGEQQRVAIARALANNPTLLLADEPTGNLATYQGREIMEIFKRLNEEEGVTIVVVTHDPIVGSYGKRLVGLMDGQVVVDRLIEEEETVDIKELIKNVV</sequence>
<accession>A0A3S9SYY3</accession>
<dbReference type="GO" id="GO:0022857">
    <property type="term" value="F:transmembrane transporter activity"/>
    <property type="evidence" value="ECO:0007669"/>
    <property type="project" value="TreeGrafter"/>
</dbReference>
<dbReference type="InterPro" id="IPR017911">
    <property type="entry name" value="MacB-like_ATP-bd"/>
</dbReference>
<dbReference type="AlphaFoldDB" id="A0A3S9SYY3"/>